<evidence type="ECO:0000313" key="2">
    <source>
        <dbReference type="EMBL" id="KAI9182094.1"/>
    </source>
</evidence>
<keyword evidence="3" id="KW-1185">Reference proteome</keyword>
<accession>A0AAD5NVB1</accession>
<evidence type="ECO:0000256" key="1">
    <source>
        <dbReference type="SAM" id="SignalP"/>
    </source>
</evidence>
<feature type="signal peptide" evidence="1">
    <location>
        <begin position="1"/>
        <end position="19"/>
    </location>
</feature>
<dbReference type="InterPro" id="IPR036466">
    <property type="entry name" value="Pollen_allergen_ole-e-6_sf"/>
</dbReference>
<protein>
    <submittedName>
        <fullName evidence="2">Uncharacterized protein</fullName>
    </submittedName>
</protein>
<gene>
    <name evidence="2" type="ORF">LWI28_022020</name>
</gene>
<dbReference type="PANTHER" id="PTHR35632">
    <property type="entry name" value="MAJOR POLLEN ALLERGEN OLE E 6-LIKE"/>
    <property type="match status" value="1"/>
</dbReference>
<proteinExistence type="predicted"/>
<organism evidence="2 3">
    <name type="scientific">Acer negundo</name>
    <name type="common">Box elder</name>
    <dbReference type="NCBI Taxonomy" id="4023"/>
    <lineage>
        <taxon>Eukaryota</taxon>
        <taxon>Viridiplantae</taxon>
        <taxon>Streptophyta</taxon>
        <taxon>Embryophyta</taxon>
        <taxon>Tracheophyta</taxon>
        <taxon>Spermatophyta</taxon>
        <taxon>Magnoliopsida</taxon>
        <taxon>eudicotyledons</taxon>
        <taxon>Gunneridae</taxon>
        <taxon>Pentapetalae</taxon>
        <taxon>rosids</taxon>
        <taxon>malvids</taxon>
        <taxon>Sapindales</taxon>
        <taxon>Sapindaceae</taxon>
        <taxon>Hippocastanoideae</taxon>
        <taxon>Acereae</taxon>
        <taxon>Acer</taxon>
    </lineage>
</organism>
<name>A0AAD5NVB1_ACENE</name>
<dbReference type="Proteomes" id="UP001064489">
    <property type="component" value="Chromosome 4"/>
</dbReference>
<dbReference type="Gene3D" id="1.10.287.720">
    <property type="entry name" value="Pollen allergen ole e 6"/>
    <property type="match status" value="1"/>
</dbReference>
<dbReference type="PANTHER" id="PTHR35632:SF1">
    <property type="entry name" value="MAJOR POLLEN ALLERGEN OLE E 6-LIKE"/>
    <property type="match status" value="1"/>
</dbReference>
<feature type="chain" id="PRO_5042087429" evidence="1">
    <location>
        <begin position="20"/>
        <end position="85"/>
    </location>
</feature>
<sequence>MANNKVIAVVFMFIVVVAAQQVQNAVAEDKQDPSFKELFKACYNECHGKCTSKGSSSTYCEVNRITTELREPKSNQIIQSLRGIL</sequence>
<dbReference type="EMBL" id="JAJSOW010000101">
    <property type="protein sequence ID" value="KAI9182094.1"/>
    <property type="molecule type" value="Genomic_DNA"/>
</dbReference>
<evidence type="ECO:0000313" key="3">
    <source>
        <dbReference type="Proteomes" id="UP001064489"/>
    </source>
</evidence>
<dbReference type="InterPro" id="IPR015333">
    <property type="entry name" value="Pollen_allergen_ole-e-6"/>
</dbReference>
<comment type="caution">
    <text evidence="2">The sequence shown here is derived from an EMBL/GenBank/DDBJ whole genome shotgun (WGS) entry which is preliminary data.</text>
</comment>
<reference evidence="2" key="2">
    <citation type="submission" date="2023-02" db="EMBL/GenBank/DDBJ databases">
        <authorList>
            <person name="Swenson N.G."/>
            <person name="Wegrzyn J.L."/>
            <person name="Mcevoy S.L."/>
        </authorList>
    </citation>
    <scope>NUCLEOTIDE SEQUENCE</scope>
    <source>
        <strain evidence="2">91603</strain>
        <tissue evidence="2">Leaf</tissue>
    </source>
</reference>
<dbReference type="SUPFAM" id="SSF111388">
    <property type="entry name" value="Pollen allergen ole e 6"/>
    <property type="match status" value="1"/>
</dbReference>
<keyword evidence="1" id="KW-0732">Signal</keyword>
<reference evidence="2" key="1">
    <citation type="journal article" date="2022" name="Plant J.">
        <title>Strategies of tolerance reflected in two North American maple genomes.</title>
        <authorList>
            <person name="McEvoy S.L."/>
            <person name="Sezen U.U."/>
            <person name="Trouern-Trend A."/>
            <person name="McMahon S.M."/>
            <person name="Schaberg P.G."/>
            <person name="Yang J."/>
            <person name="Wegrzyn J.L."/>
            <person name="Swenson N.G."/>
        </authorList>
    </citation>
    <scope>NUCLEOTIDE SEQUENCE</scope>
    <source>
        <strain evidence="2">91603</strain>
    </source>
</reference>
<dbReference type="AlphaFoldDB" id="A0AAD5NVB1"/>